<keyword evidence="6" id="KW-1185">Reference proteome</keyword>
<proteinExistence type="inferred from homology"/>
<name>A0A9N8Z147_9GLOM</name>
<feature type="compositionally biased region" description="Basic and acidic residues" evidence="2">
    <location>
        <begin position="834"/>
        <end position="843"/>
    </location>
</feature>
<dbReference type="Pfam" id="PF16487">
    <property type="entry name" value="ArgoMid"/>
    <property type="match status" value="1"/>
</dbReference>
<dbReference type="AlphaFoldDB" id="A0A9N8Z147"/>
<reference evidence="5" key="1">
    <citation type="submission" date="2021-06" db="EMBL/GenBank/DDBJ databases">
        <authorList>
            <person name="Kallberg Y."/>
            <person name="Tangrot J."/>
            <person name="Rosling A."/>
        </authorList>
    </citation>
    <scope>NUCLEOTIDE SEQUENCE</scope>
    <source>
        <strain evidence="5">CL551</strain>
    </source>
</reference>
<dbReference type="CDD" id="cd04657">
    <property type="entry name" value="Piwi_ago-like"/>
    <property type="match status" value="1"/>
</dbReference>
<dbReference type="InterPro" id="IPR003100">
    <property type="entry name" value="PAZ_dom"/>
</dbReference>
<dbReference type="InterPro" id="IPR032473">
    <property type="entry name" value="Argonaute_Mid_dom"/>
</dbReference>
<dbReference type="InterPro" id="IPR045246">
    <property type="entry name" value="Piwi_ago-like"/>
</dbReference>
<sequence length="855" mass="95870">MSHLTEFVQRPDFGRLGKGIRVRSNFFEVFSLPKDKIIQYDVTITPNVPPALNRKIYAEFEKENLASTLHHTRVVFDGRKNIFASRQLPFGEVATFDVTLPENDGFVSTRRTPRAFKIKMKKTSVIIMEELHRFLEGRGRLTPNCLTGIMAIDVLIRHLPSMKSVTVGRSFFTRDDTTALAGGIEIWQGYYQSARPAKGKIMINVDLSATAFYEAGPLVTLITKLLGRRTPDDLRRGITEKERIKLEKSIKNLKIKVIHRGEVTSKRRFKINKITATSANQTMFNAGDGSTTNVADYFEKTYSQRLAYPHLPCVVVAKNVCLPLEVCEVIDGQRYIRKLNERQTADMIRFTCQPPYLRANKILQGVDTLNYRGNEYLQQFGVNVSNDMVVTPARVLSAPTLQYHPTSREPSIVPHEGSWNMKGKKVAQGATLGSWSIIAFGSDSEFPHRAIQAFTRELVITCQENGVNIPNRTPPIMHSNPQGDIEATLKQSWLRAGNAAKAQPQLILCILPNTGVPLYAEIKRVTDTIIGVPSQCIQGRHMMQAKKQYCANVCLKLNVKLGGMNLYITPTQIPFISDRPTILLGADISHPAAGDPSRPSVSAVCASLDARASRYSATIRIQTGRTEIIADLASMVKDLLKNFYQTCGRKPERILFYRDGVSEGQFTQVMNGEINAVRMACASLSETYKPSITFVIVQKRHHIRFFPLDKKDADRTGNCLPGTVVESTITHPFEFDFYIQSHAGLQGTSRPTHYYILYDENQFSADGIQALSYNLCYLYARCTRAVSLVPPVYYAHIVCRRARFHSRSEHWSDTESSEEGAGQASSFAIVKPELARGKEKPDVEDLNPTQQSTPS</sequence>
<dbReference type="Gene3D" id="3.30.420.10">
    <property type="entry name" value="Ribonuclease H-like superfamily/Ribonuclease H"/>
    <property type="match status" value="1"/>
</dbReference>
<dbReference type="SUPFAM" id="SSF101690">
    <property type="entry name" value="PAZ domain"/>
    <property type="match status" value="1"/>
</dbReference>
<gene>
    <name evidence="5" type="ORF">AMORRO_LOCUS1411</name>
</gene>
<dbReference type="SUPFAM" id="SSF53098">
    <property type="entry name" value="Ribonuclease H-like"/>
    <property type="match status" value="1"/>
</dbReference>
<dbReference type="PROSITE" id="PS50822">
    <property type="entry name" value="PIWI"/>
    <property type="match status" value="1"/>
</dbReference>
<dbReference type="InterPro" id="IPR003165">
    <property type="entry name" value="Piwi"/>
</dbReference>
<dbReference type="SMART" id="SM00949">
    <property type="entry name" value="PAZ"/>
    <property type="match status" value="1"/>
</dbReference>
<dbReference type="SMART" id="SM01163">
    <property type="entry name" value="DUF1785"/>
    <property type="match status" value="1"/>
</dbReference>
<feature type="domain" description="PAZ" evidence="3">
    <location>
        <begin position="217"/>
        <end position="331"/>
    </location>
</feature>
<dbReference type="InterPro" id="IPR014811">
    <property type="entry name" value="ArgoL1"/>
</dbReference>
<feature type="domain" description="Piwi" evidence="4">
    <location>
        <begin position="506"/>
        <end position="807"/>
    </location>
</feature>
<evidence type="ECO:0000259" key="4">
    <source>
        <dbReference type="PROSITE" id="PS50822"/>
    </source>
</evidence>
<dbReference type="InterPro" id="IPR032472">
    <property type="entry name" value="ArgoL2"/>
</dbReference>
<dbReference type="Gene3D" id="2.170.260.10">
    <property type="entry name" value="paz domain"/>
    <property type="match status" value="1"/>
</dbReference>
<dbReference type="CDD" id="cd02846">
    <property type="entry name" value="PAZ_argonaute_like"/>
    <property type="match status" value="1"/>
</dbReference>
<evidence type="ECO:0000313" key="5">
    <source>
        <dbReference type="EMBL" id="CAG8461331.1"/>
    </source>
</evidence>
<dbReference type="SMART" id="SM00950">
    <property type="entry name" value="Piwi"/>
    <property type="match status" value="1"/>
</dbReference>
<dbReference type="Gene3D" id="3.40.50.2300">
    <property type="match status" value="1"/>
</dbReference>
<accession>A0A9N8Z147</accession>
<dbReference type="Pfam" id="PF02171">
    <property type="entry name" value="Piwi"/>
    <property type="match status" value="1"/>
</dbReference>
<dbReference type="Pfam" id="PF16486">
    <property type="entry name" value="ArgoN"/>
    <property type="match status" value="1"/>
</dbReference>
<dbReference type="OrthoDB" id="10252740at2759"/>
<comment type="similarity">
    <text evidence="1">Belongs to the argonaute family.</text>
</comment>
<dbReference type="InterPro" id="IPR012337">
    <property type="entry name" value="RNaseH-like_sf"/>
</dbReference>
<dbReference type="Pfam" id="PF16488">
    <property type="entry name" value="ArgoL2"/>
    <property type="match status" value="1"/>
</dbReference>
<comment type="caution">
    <text evidence="5">The sequence shown here is derived from an EMBL/GenBank/DDBJ whole genome shotgun (WGS) entry which is preliminary data.</text>
</comment>
<protein>
    <submittedName>
        <fullName evidence="5">16740_t:CDS:1</fullName>
    </submittedName>
</protein>
<evidence type="ECO:0000256" key="2">
    <source>
        <dbReference type="SAM" id="MobiDB-lite"/>
    </source>
</evidence>
<evidence type="ECO:0000256" key="1">
    <source>
        <dbReference type="RuleBase" id="RU361178"/>
    </source>
</evidence>
<dbReference type="GO" id="GO:0003723">
    <property type="term" value="F:RNA binding"/>
    <property type="evidence" value="ECO:0007669"/>
    <property type="project" value="InterPro"/>
</dbReference>
<dbReference type="PANTHER" id="PTHR22891">
    <property type="entry name" value="EUKARYOTIC TRANSLATION INITIATION FACTOR 2C"/>
    <property type="match status" value="1"/>
</dbReference>
<dbReference type="InterPro" id="IPR036085">
    <property type="entry name" value="PAZ_dom_sf"/>
</dbReference>
<feature type="region of interest" description="Disordered" evidence="2">
    <location>
        <begin position="834"/>
        <end position="855"/>
    </location>
</feature>
<organism evidence="5 6">
    <name type="scientific">Acaulospora morrowiae</name>
    <dbReference type="NCBI Taxonomy" id="94023"/>
    <lineage>
        <taxon>Eukaryota</taxon>
        <taxon>Fungi</taxon>
        <taxon>Fungi incertae sedis</taxon>
        <taxon>Mucoromycota</taxon>
        <taxon>Glomeromycotina</taxon>
        <taxon>Glomeromycetes</taxon>
        <taxon>Diversisporales</taxon>
        <taxon>Acaulosporaceae</taxon>
        <taxon>Acaulospora</taxon>
    </lineage>
</organism>
<dbReference type="Pfam" id="PF02170">
    <property type="entry name" value="PAZ"/>
    <property type="match status" value="1"/>
</dbReference>
<dbReference type="InterPro" id="IPR032474">
    <property type="entry name" value="Argonaute_N"/>
</dbReference>
<dbReference type="InterPro" id="IPR036397">
    <property type="entry name" value="RNaseH_sf"/>
</dbReference>
<evidence type="ECO:0000259" key="3">
    <source>
        <dbReference type="PROSITE" id="PS50821"/>
    </source>
</evidence>
<feature type="non-terminal residue" evidence="5">
    <location>
        <position position="855"/>
    </location>
</feature>
<dbReference type="EMBL" id="CAJVPV010000524">
    <property type="protein sequence ID" value="CAG8461331.1"/>
    <property type="molecule type" value="Genomic_DNA"/>
</dbReference>
<evidence type="ECO:0000313" key="6">
    <source>
        <dbReference type="Proteomes" id="UP000789342"/>
    </source>
</evidence>
<dbReference type="PROSITE" id="PS50821">
    <property type="entry name" value="PAZ"/>
    <property type="match status" value="1"/>
</dbReference>
<dbReference type="Proteomes" id="UP000789342">
    <property type="component" value="Unassembled WGS sequence"/>
</dbReference>
<dbReference type="Pfam" id="PF08699">
    <property type="entry name" value="ArgoL1"/>
    <property type="match status" value="1"/>
</dbReference>